<gene>
    <name evidence="3" type="ORF">SAMN05660649_04815</name>
</gene>
<dbReference type="NCBIfam" id="TIGR01439">
    <property type="entry name" value="lp_hng_hel_AbrB"/>
    <property type="match status" value="1"/>
</dbReference>
<dbReference type="GO" id="GO:0003677">
    <property type="term" value="F:DNA binding"/>
    <property type="evidence" value="ECO:0007669"/>
    <property type="project" value="UniProtKB-UniRule"/>
</dbReference>
<evidence type="ECO:0000313" key="4">
    <source>
        <dbReference type="Proteomes" id="UP000199337"/>
    </source>
</evidence>
<dbReference type="PROSITE" id="PS51740">
    <property type="entry name" value="SPOVT_ABRB"/>
    <property type="match status" value="1"/>
</dbReference>
<dbReference type="Pfam" id="PF04014">
    <property type="entry name" value="MazE_antitoxin"/>
    <property type="match status" value="1"/>
</dbReference>
<protein>
    <submittedName>
        <fullName evidence="3">Looped-hinge helix DNA binding domain-containing protein, AbrB family</fullName>
    </submittedName>
</protein>
<dbReference type="STRING" id="341036.SAMN05660649_04815"/>
<sequence length="93" mass="10884">MSINNMEPVKSKKVRVWGKGQLTIPVEIREKLDIKENTYLEIFQVGKAIIATPERLVVKELADNFQKEMLKDNVDLEKLLRDLREGDHEYKTD</sequence>
<accession>A0A1I2Z8A8</accession>
<dbReference type="EMBL" id="FOOX01000025">
    <property type="protein sequence ID" value="SFH34138.1"/>
    <property type="molecule type" value="Genomic_DNA"/>
</dbReference>
<dbReference type="SUPFAM" id="SSF89447">
    <property type="entry name" value="AbrB/MazE/MraZ-like"/>
    <property type="match status" value="1"/>
</dbReference>
<organism evidence="3 4">
    <name type="scientific">Desulfotruncus arcticus DSM 17038</name>
    <dbReference type="NCBI Taxonomy" id="1121424"/>
    <lineage>
        <taxon>Bacteria</taxon>
        <taxon>Bacillati</taxon>
        <taxon>Bacillota</taxon>
        <taxon>Clostridia</taxon>
        <taxon>Eubacteriales</taxon>
        <taxon>Desulfallaceae</taxon>
        <taxon>Desulfotruncus</taxon>
    </lineage>
</organism>
<dbReference type="AlphaFoldDB" id="A0A1I2Z8A8"/>
<evidence type="ECO:0000259" key="2">
    <source>
        <dbReference type="PROSITE" id="PS51740"/>
    </source>
</evidence>
<evidence type="ECO:0000256" key="1">
    <source>
        <dbReference type="PROSITE-ProRule" id="PRU01076"/>
    </source>
</evidence>
<dbReference type="SMART" id="SM00966">
    <property type="entry name" value="SpoVT_AbrB"/>
    <property type="match status" value="1"/>
</dbReference>
<evidence type="ECO:0000313" key="3">
    <source>
        <dbReference type="EMBL" id="SFH34138.1"/>
    </source>
</evidence>
<dbReference type="RefSeq" id="WP_238456641.1">
    <property type="nucleotide sequence ID" value="NZ_FOOX01000025.1"/>
</dbReference>
<dbReference type="Gene3D" id="2.10.260.10">
    <property type="match status" value="1"/>
</dbReference>
<proteinExistence type="predicted"/>
<keyword evidence="1" id="KW-0238">DNA-binding</keyword>
<dbReference type="InterPro" id="IPR007159">
    <property type="entry name" value="SpoVT-AbrB_dom"/>
</dbReference>
<reference evidence="4" key="1">
    <citation type="submission" date="2016-10" db="EMBL/GenBank/DDBJ databases">
        <authorList>
            <person name="Varghese N."/>
            <person name="Submissions S."/>
        </authorList>
    </citation>
    <scope>NUCLEOTIDE SEQUENCE [LARGE SCALE GENOMIC DNA]</scope>
    <source>
        <strain evidence="4">DSM 17038</strain>
    </source>
</reference>
<name>A0A1I2Z8A8_9FIRM</name>
<feature type="domain" description="SpoVT-AbrB" evidence="2">
    <location>
        <begin position="11"/>
        <end position="56"/>
    </location>
</feature>
<keyword evidence="4" id="KW-1185">Reference proteome</keyword>
<dbReference type="InterPro" id="IPR037914">
    <property type="entry name" value="SpoVT-AbrB_sf"/>
</dbReference>
<dbReference type="Proteomes" id="UP000199337">
    <property type="component" value="Unassembled WGS sequence"/>
</dbReference>